<evidence type="ECO:0000313" key="2">
    <source>
        <dbReference type="Proteomes" id="UP000278627"/>
    </source>
</evidence>
<evidence type="ECO:0000313" key="3">
    <source>
        <dbReference type="WBParaSite" id="BPAG_0000338801-mRNA-1"/>
    </source>
</evidence>
<reference evidence="3" key="1">
    <citation type="submission" date="2017-02" db="UniProtKB">
        <authorList>
            <consortium name="WormBaseParasite"/>
        </authorList>
    </citation>
    <scope>IDENTIFICATION</scope>
</reference>
<keyword evidence="2" id="KW-1185">Reference proteome</keyword>
<dbReference type="AlphaFoldDB" id="A0A0N4T5A7"/>
<sequence length="71" mass="7464">MFVGGWLAAKKSGYGGMVGGISTGSMVLDMKMLNHLGQNIISTTFYSSVKNEAVSWLCGDCVQGANTPTDE</sequence>
<accession>A0A0N4T5A7</accession>
<protein>
    <submittedName>
        <fullName evidence="3">DNA-directed RNA polymerase</fullName>
    </submittedName>
</protein>
<gene>
    <name evidence="1" type="ORF">BPAG_LOCUS3358</name>
</gene>
<evidence type="ECO:0000313" key="1">
    <source>
        <dbReference type="EMBL" id="VDN84544.1"/>
    </source>
</evidence>
<proteinExistence type="predicted"/>
<name>A0A0N4T5A7_BRUPA</name>
<organism evidence="3">
    <name type="scientific">Brugia pahangi</name>
    <name type="common">Filarial nematode worm</name>
    <dbReference type="NCBI Taxonomy" id="6280"/>
    <lineage>
        <taxon>Eukaryota</taxon>
        <taxon>Metazoa</taxon>
        <taxon>Ecdysozoa</taxon>
        <taxon>Nematoda</taxon>
        <taxon>Chromadorea</taxon>
        <taxon>Rhabditida</taxon>
        <taxon>Spirurina</taxon>
        <taxon>Spiruromorpha</taxon>
        <taxon>Filarioidea</taxon>
        <taxon>Onchocercidae</taxon>
        <taxon>Brugia</taxon>
    </lineage>
</organism>
<dbReference type="Proteomes" id="UP000278627">
    <property type="component" value="Unassembled WGS sequence"/>
</dbReference>
<dbReference type="EMBL" id="UZAD01000907">
    <property type="protein sequence ID" value="VDN84544.1"/>
    <property type="molecule type" value="Genomic_DNA"/>
</dbReference>
<dbReference type="WBParaSite" id="BPAG_0000338801-mRNA-1">
    <property type="protein sequence ID" value="BPAG_0000338801-mRNA-1"/>
    <property type="gene ID" value="BPAG_0000338801"/>
</dbReference>
<reference evidence="1 2" key="2">
    <citation type="submission" date="2018-11" db="EMBL/GenBank/DDBJ databases">
        <authorList>
            <consortium name="Pathogen Informatics"/>
        </authorList>
    </citation>
    <scope>NUCLEOTIDE SEQUENCE [LARGE SCALE GENOMIC DNA]</scope>
</reference>